<sequence length="84" mass="9295">PPSAPRLPTPKVDASASTRSTVIYSRLPQRKSTRLTPPALVLTVDKADELILQDTLQLSLAEHKSRQEQEVRENVALVEKHLAS</sequence>
<protein>
    <submittedName>
        <fullName evidence="1">Uncharacterized protein</fullName>
    </submittedName>
</protein>
<dbReference type="EMBL" id="BKCJ011634487">
    <property type="protein sequence ID" value="GFD44899.1"/>
    <property type="molecule type" value="Genomic_DNA"/>
</dbReference>
<name>A0A699WDT3_TANCI</name>
<dbReference type="AlphaFoldDB" id="A0A699WDT3"/>
<feature type="non-terminal residue" evidence="1">
    <location>
        <position position="1"/>
    </location>
</feature>
<comment type="caution">
    <text evidence="1">The sequence shown here is derived from an EMBL/GenBank/DDBJ whole genome shotgun (WGS) entry which is preliminary data.</text>
</comment>
<organism evidence="1">
    <name type="scientific">Tanacetum cinerariifolium</name>
    <name type="common">Dalmatian daisy</name>
    <name type="synonym">Chrysanthemum cinerariifolium</name>
    <dbReference type="NCBI Taxonomy" id="118510"/>
    <lineage>
        <taxon>Eukaryota</taxon>
        <taxon>Viridiplantae</taxon>
        <taxon>Streptophyta</taxon>
        <taxon>Embryophyta</taxon>
        <taxon>Tracheophyta</taxon>
        <taxon>Spermatophyta</taxon>
        <taxon>Magnoliopsida</taxon>
        <taxon>eudicotyledons</taxon>
        <taxon>Gunneridae</taxon>
        <taxon>Pentapetalae</taxon>
        <taxon>asterids</taxon>
        <taxon>campanulids</taxon>
        <taxon>Asterales</taxon>
        <taxon>Asteraceae</taxon>
        <taxon>Asteroideae</taxon>
        <taxon>Anthemideae</taxon>
        <taxon>Anthemidinae</taxon>
        <taxon>Tanacetum</taxon>
    </lineage>
</organism>
<proteinExistence type="predicted"/>
<gene>
    <name evidence="1" type="ORF">Tci_916868</name>
</gene>
<accession>A0A699WDT3</accession>
<evidence type="ECO:0000313" key="1">
    <source>
        <dbReference type="EMBL" id="GFD44899.1"/>
    </source>
</evidence>
<reference evidence="1" key="1">
    <citation type="journal article" date="2019" name="Sci. Rep.">
        <title>Draft genome of Tanacetum cinerariifolium, the natural source of mosquito coil.</title>
        <authorList>
            <person name="Yamashiro T."/>
            <person name="Shiraishi A."/>
            <person name="Satake H."/>
            <person name="Nakayama K."/>
        </authorList>
    </citation>
    <scope>NUCLEOTIDE SEQUENCE</scope>
</reference>